<dbReference type="EMBL" id="CAJFCJ010000029">
    <property type="protein sequence ID" value="CAD5125788.1"/>
    <property type="molecule type" value="Genomic_DNA"/>
</dbReference>
<keyword evidence="3" id="KW-1185">Reference proteome</keyword>
<evidence type="ECO:0000313" key="2">
    <source>
        <dbReference type="EMBL" id="CAD5125788.1"/>
    </source>
</evidence>
<feature type="region of interest" description="Disordered" evidence="1">
    <location>
        <begin position="19"/>
        <end position="40"/>
    </location>
</feature>
<gene>
    <name evidence="2" type="ORF">DGYR_LOCUS13108</name>
</gene>
<dbReference type="AlphaFoldDB" id="A0A7I8WC81"/>
<protein>
    <submittedName>
        <fullName evidence="2">DgyrCDS14000</fullName>
    </submittedName>
</protein>
<proteinExistence type="predicted"/>
<evidence type="ECO:0000313" key="3">
    <source>
        <dbReference type="Proteomes" id="UP000549394"/>
    </source>
</evidence>
<evidence type="ECO:0000256" key="1">
    <source>
        <dbReference type="SAM" id="MobiDB-lite"/>
    </source>
</evidence>
<accession>A0A7I8WC81</accession>
<organism evidence="2 3">
    <name type="scientific">Dimorphilus gyrociliatus</name>
    <dbReference type="NCBI Taxonomy" id="2664684"/>
    <lineage>
        <taxon>Eukaryota</taxon>
        <taxon>Metazoa</taxon>
        <taxon>Spiralia</taxon>
        <taxon>Lophotrochozoa</taxon>
        <taxon>Annelida</taxon>
        <taxon>Polychaeta</taxon>
        <taxon>Polychaeta incertae sedis</taxon>
        <taxon>Dinophilidae</taxon>
        <taxon>Dimorphilus</taxon>
    </lineage>
</organism>
<comment type="caution">
    <text evidence="2">The sequence shown here is derived from an EMBL/GenBank/DDBJ whole genome shotgun (WGS) entry which is preliminary data.</text>
</comment>
<name>A0A7I8WC81_9ANNE</name>
<sequence length="98" mass="11716">MAFKDVFYRQRHGYRNLFPKSKGTLRENKGTQLPEAEKEGLKLPNIKPLTTYSDYTKSMDFTPRREVRKLPLITPDFIIASDWPSERLHSKLWRQYIK</sequence>
<dbReference type="Proteomes" id="UP000549394">
    <property type="component" value="Unassembled WGS sequence"/>
</dbReference>
<feature type="compositionally biased region" description="Basic and acidic residues" evidence="1">
    <location>
        <begin position="24"/>
        <end position="40"/>
    </location>
</feature>
<reference evidence="2 3" key="1">
    <citation type="submission" date="2020-08" db="EMBL/GenBank/DDBJ databases">
        <authorList>
            <person name="Hejnol A."/>
        </authorList>
    </citation>
    <scope>NUCLEOTIDE SEQUENCE [LARGE SCALE GENOMIC DNA]</scope>
</reference>